<sequence>LSPEFWLLSFPPPPRSRLLPPPRFSPTSVRYLSGGGRRGCPVFTRGTTRRGSSDTGRNESKYLNTDARVRGWDRHLTSDPEAVRASGR</sequence>
<feature type="compositionally biased region" description="Low complexity" evidence="1">
    <location>
        <begin position="44"/>
        <end position="55"/>
    </location>
</feature>
<evidence type="ECO:0000256" key="1">
    <source>
        <dbReference type="SAM" id="MobiDB-lite"/>
    </source>
</evidence>
<name>A0A9X9QA01_GULGU</name>
<protein>
    <submittedName>
        <fullName evidence="2">Uncharacterized protein</fullName>
    </submittedName>
</protein>
<gene>
    <name evidence="2" type="ORF">BN2614_LOCUS1</name>
</gene>
<evidence type="ECO:0000313" key="2">
    <source>
        <dbReference type="EMBL" id="VCX41478.1"/>
    </source>
</evidence>
<evidence type="ECO:0000313" key="3">
    <source>
        <dbReference type="Proteomes" id="UP000269945"/>
    </source>
</evidence>
<reference evidence="2 3" key="1">
    <citation type="submission" date="2018-10" db="EMBL/GenBank/DDBJ databases">
        <authorList>
            <person name="Ekblom R."/>
            <person name="Jareborg N."/>
        </authorList>
    </citation>
    <scope>NUCLEOTIDE SEQUENCE [LARGE SCALE GENOMIC DNA]</scope>
    <source>
        <tissue evidence="2">Muscle</tissue>
    </source>
</reference>
<feature type="region of interest" description="Disordered" evidence="1">
    <location>
        <begin position="29"/>
        <end position="60"/>
    </location>
</feature>
<dbReference type="AlphaFoldDB" id="A0A9X9QA01"/>
<dbReference type="EMBL" id="CYRY02045945">
    <property type="protein sequence ID" value="VCX41478.1"/>
    <property type="molecule type" value="Genomic_DNA"/>
</dbReference>
<proteinExistence type="predicted"/>
<accession>A0A9X9QA01</accession>
<keyword evidence="3" id="KW-1185">Reference proteome</keyword>
<feature type="non-terminal residue" evidence="2">
    <location>
        <position position="1"/>
    </location>
</feature>
<comment type="caution">
    <text evidence="2">The sequence shown here is derived from an EMBL/GenBank/DDBJ whole genome shotgun (WGS) entry which is preliminary data.</text>
</comment>
<organism evidence="2 3">
    <name type="scientific">Gulo gulo</name>
    <name type="common">Wolverine</name>
    <name type="synonym">Gluton</name>
    <dbReference type="NCBI Taxonomy" id="48420"/>
    <lineage>
        <taxon>Eukaryota</taxon>
        <taxon>Metazoa</taxon>
        <taxon>Chordata</taxon>
        <taxon>Craniata</taxon>
        <taxon>Vertebrata</taxon>
        <taxon>Euteleostomi</taxon>
        <taxon>Mammalia</taxon>
        <taxon>Eutheria</taxon>
        <taxon>Laurasiatheria</taxon>
        <taxon>Carnivora</taxon>
        <taxon>Caniformia</taxon>
        <taxon>Musteloidea</taxon>
        <taxon>Mustelidae</taxon>
        <taxon>Guloninae</taxon>
        <taxon>Gulo</taxon>
    </lineage>
</organism>
<dbReference type="Proteomes" id="UP000269945">
    <property type="component" value="Unassembled WGS sequence"/>
</dbReference>